<dbReference type="InterPro" id="IPR004776">
    <property type="entry name" value="Mem_transp_PIN-like"/>
</dbReference>
<gene>
    <name evidence="8" type="ORF">IGS68_32720</name>
</gene>
<reference evidence="8" key="1">
    <citation type="submission" date="2021-02" db="EMBL/GenBank/DDBJ databases">
        <title>Skermanella TT6 skin isolate.</title>
        <authorList>
            <person name="Lee K."/>
            <person name="Ganzorig M."/>
        </authorList>
    </citation>
    <scope>NUCLEOTIDE SEQUENCE</scope>
    <source>
        <strain evidence="8">TT6</strain>
    </source>
</reference>
<evidence type="ECO:0000256" key="3">
    <source>
        <dbReference type="ARBA" id="ARBA00022475"/>
    </source>
</evidence>
<organism evidence="8 9">
    <name type="scientific">Skermanella cutis</name>
    <dbReference type="NCBI Taxonomy" id="2775420"/>
    <lineage>
        <taxon>Bacteria</taxon>
        <taxon>Pseudomonadati</taxon>
        <taxon>Pseudomonadota</taxon>
        <taxon>Alphaproteobacteria</taxon>
        <taxon>Rhodospirillales</taxon>
        <taxon>Azospirillaceae</taxon>
        <taxon>Skermanella</taxon>
    </lineage>
</organism>
<evidence type="ECO:0000256" key="2">
    <source>
        <dbReference type="ARBA" id="ARBA00022448"/>
    </source>
</evidence>
<feature type="transmembrane region" description="Helical" evidence="7">
    <location>
        <begin position="227"/>
        <end position="247"/>
    </location>
</feature>
<dbReference type="Proteomes" id="UP000595197">
    <property type="component" value="Plasmid pTT6-2"/>
</dbReference>
<keyword evidence="8" id="KW-0614">Plasmid</keyword>
<dbReference type="PANTHER" id="PTHR36838">
    <property type="entry name" value="AUXIN EFFLUX CARRIER FAMILY PROTEIN"/>
    <property type="match status" value="1"/>
</dbReference>
<proteinExistence type="predicted"/>
<dbReference type="PANTHER" id="PTHR36838:SF3">
    <property type="entry name" value="TRANSPORTER AUXIN EFFLUX CARRIER EC FAMILY"/>
    <property type="match status" value="1"/>
</dbReference>
<feature type="transmembrane region" description="Helical" evidence="7">
    <location>
        <begin position="64"/>
        <end position="83"/>
    </location>
</feature>
<keyword evidence="5 7" id="KW-1133">Transmembrane helix</keyword>
<feature type="transmembrane region" description="Helical" evidence="7">
    <location>
        <begin position="196"/>
        <end position="215"/>
    </location>
</feature>
<protein>
    <submittedName>
        <fullName evidence="8">AEC family transporter</fullName>
    </submittedName>
</protein>
<dbReference type="Pfam" id="PF03547">
    <property type="entry name" value="Mem_trans"/>
    <property type="match status" value="1"/>
</dbReference>
<dbReference type="EMBL" id="CP067422">
    <property type="protein sequence ID" value="QQP93391.1"/>
    <property type="molecule type" value="Genomic_DNA"/>
</dbReference>
<keyword evidence="2" id="KW-0813">Transport</keyword>
<evidence type="ECO:0000313" key="9">
    <source>
        <dbReference type="Proteomes" id="UP000595197"/>
    </source>
</evidence>
<feature type="transmembrane region" description="Helical" evidence="7">
    <location>
        <begin position="170"/>
        <end position="190"/>
    </location>
</feature>
<keyword evidence="9" id="KW-1185">Reference proteome</keyword>
<evidence type="ECO:0000313" key="8">
    <source>
        <dbReference type="EMBL" id="QQP93391.1"/>
    </source>
</evidence>
<feature type="transmembrane region" description="Helical" evidence="7">
    <location>
        <begin position="131"/>
        <end position="149"/>
    </location>
</feature>
<keyword evidence="6 7" id="KW-0472">Membrane</keyword>
<feature type="transmembrane region" description="Helical" evidence="7">
    <location>
        <begin position="6"/>
        <end position="22"/>
    </location>
</feature>
<feature type="transmembrane region" description="Helical" evidence="7">
    <location>
        <begin position="34"/>
        <end position="52"/>
    </location>
</feature>
<feature type="transmembrane region" description="Helical" evidence="7">
    <location>
        <begin position="289"/>
        <end position="311"/>
    </location>
</feature>
<accession>A0ABX7BIG2</accession>
<feature type="transmembrane region" description="Helical" evidence="7">
    <location>
        <begin position="259"/>
        <end position="277"/>
    </location>
</feature>
<evidence type="ECO:0000256" key="7">
    <source>
        <dbReference type="SAM" id="Phobius"/>
    </source>
</evidence>
<keyword evidence="3" id="KW-1003">Cell membrane</keyword>
<geneLocation type="plasmid" evidence="8 9">
    <name>pTT6-2</name>
</geneLocation>
<evidence type="ECO:0000256" key="4">
    <source>
        <dbReference type="ARBA" id="ARBA00022692"/>
    </source>
</evidence>
<sequence length="314" mass="32353">MVIFINIILPVFGLILVGYVAGRTPILPAAAVRGVANAATWLMIPVLLFRSTAAEGTARNMEPAIALAYFGGCLVILALALACGRTLFRLRLDQLGVFGMAAMYSNAVLLGLPLVQTAFGPEGVILQTKIIAFHSLILLPVTTILIAVGRGHSGGLLSIVLPAVRETLSNPIIIGLLSGLAWSFTGLGIWEPLDRMTAMLAAAASPTALIALGAAQAQSALRIGGELVEALTVAVLKLVLHPLVVWLLAAKVAGLSPEAVAVATVTAALPAGANVYLQAHQFGCYVAGAVNAVMLTTLLSVVSITVVLALLHPV</sequence>
<evidence type="ECO:0000256" key="6">
    <source>
        <dbReference type="ARBA" id="ARBA00023136"/>
    </source>
</evidence>
<feature type="transmembrane region" description="Helical" evidence="7">
    <location>
        <begin position="95"/>
        <end position="119"/>
    </location>
</feature>
<evidence type="ECO:0000256" key="1">
    <source>
        <dbReference type="ARBA" id="ARBA00004141"/>
    </source>
</evidence>
<evidence type="ECO:0000256" key="5">
    <source>
        <dbReference type="ARBA" id="ARBA00022989"/>
    </source>
</evidence>
<dbReference type="RefSeq" id="WP_201082938.1">
    <property type="nucleotide sequence ID" value="NZ_CP067422.1"/>
</dbReference>
<name>A0ABX7BIG2_9PROT</name>
<keyword evidence="4 7" id="KW-0812">Transmembrane</keyword>
<comment type="subcellular location">
    <subcellularLocation>
        <location evidence="1">Membrane</location>
        <topology evidence="1">Multi-pass membrane protein</topology>
    </subcellularLocation>
</comment>